<dbReference type="EMBL" id="BEHY01000102">
    <property type="protein sequence ID" value="GBD10072.1"/>
    <property type="molecule type" value="Genomic_DNA"/>
</dbReference>
<gene>
    <name evidence="3" type="ORF">HRbin22_02335</name>
</gene>
<organism evidence="3 4">
    <name type="scientific">Candidatus Thermoflexus japonica</name>
    <dbReference type="NCBI Taxonomy" id="2035417"/>
    <lineage>
        <taxon>Bacteria</taxon>
        <taxon>Bacillati</taxon>
        <taxon>Chloroflexota</taxon>
        <taxon>Thermoflexia</taxon>
        <taxon>Thermoflexales</taxon>
        <taxon>Thermoflexaceae</taxon>
        <taxon>Thermoflexus</taxon>
    </lineage>
</organism>
<dbReference type="InterPro" id="IPR000326">
    <property type="entry name" value="PAP2/HPO"/>
</dbReference>
<feature type="domain" description="Phosphatidic acid phosphatase type 2/haloperoxidase" evidence="2">
    <location>
        <begin position="55"/>
        <end position="168"/>
    </location>
</feature>
<proteinExistence type="predicted"/>
<dbReference type="PANTHER" id="PTHR14969:SF13">
    <property type="entry name" value="AT30094P"/>
    <property type="match status" value="1"/>
</dbReference>
<reference evidence="4" key="1">
    <citation type="submission" date="2017-09" db="EMBL/GenBank/DDBJ databases">
        <title>Metaegenomics of thermophilic ammonia-oxidizing enrichment culture.</title>
        <authorList>
            <person name="Kato S."/>
            <person name="Suzuki K."/>
        </authorList>
    </citation>
    <scope>NUCLEOTIDE SEQUENCE [LARGE SCALE GENOMIC DNA]</scope>
</reference>
<comment type="caution">
    <text evidence="3">The sequence shown here is derived from an EMBL/GenBank/DDBJ whole genome shotgun (WGS) entry which is preliminary data.</text>
</comment>
<feature type="transmembrane region" description="Helical" evidence="1">
    <location>
        <begin position="184"/>
        <end position="203"/>
    </location>
</feature>
<dbReference type="Pfam" id="PF01569">
    <property type="entry name" value="PAP2"/>
    <property type="match status" value="1"/>
</dbReference>
<dbReference type="SUPFAM" id="SSF48317">
    <property type="entry name" value="Acid phosphatase/Vanadium-dependent haloperoxidase"/>
    <property type="match status" value="1"/>
</dbReference>
<feature type="transmembrane region" description="Helical" evidence="1">
    <location>
        <begin position="154"/>
        <end position="172"/>
    </location>
</feature>
<dbReference type="InterPro" id="IPR036938">
    <property type="entry name" value="PAP2/HPO_sf"/>
</dbReference>
<evidence type="ECO:0000313" key="3">
    <source>
        <dbReference type="EMBL" id="GBD10072.1"/>
    </source>
</evidence>
<evidence type="ECO:0000313" key="4">
    <source>
        <dbReference type="Proteomes" id="UP000236642"/>
    </source>
</evidence>
<evidence type="ECO:0000256" key="1">
    <source>
        <dbReference type="SAM" id="Phobius"/>
    </source>
</evidence>
<sequence>MPDWMRWQIEGIVWLQGLQPPWAIAFWRLMSFLGEEEAFLFILPALLWGYRKREALYAATGLLLGSYLTFVLKDIFAMPRPFQIAPDQVRVLLPGGEALGYGLPSGHALNAAALWGTLAGMVGRPFFTAFAIGLVFLIGLSRIVLGVHFPHDVLAGWGIGTLVALLMVYGAPRVVRRLASSRRQGVLLAAGAVILLFLAHGTRETAVPLGAWLGMVWGAIGESWRNGFQPGGPLWQRGLRLAFGLFTVGVVYGGLTAVGSSLSGRLPLLPPPLSEEPALRLLRYVGIGLWVTWGAPAAFLRLGLARSDRAMERLPADPQPGDF</sequence>
<feature type="transmembrane region" description="Helical" evidence="1">
    <location>
        <begin position="209"/>
        <end position="227"/>
    </location>
</feature>
<dbReference type="Gene3D" id="1.20.144.10">
    <property type="entry name" value="Phosphatidic acid phosphatase type 2/haloperoxidase"/>
    <property type="match status" value="1"/>
</dbReference>
<dbReference type="CDD" id="cd03392">
    <property type="entry name" value="PAP2_like_2"/>
    <property type="match status" value="1"/>
</dbReference>
<accession>A0A2H5Y9F3</accession>
<name>A0A2H5Y9F3_9CHLR</name>
<feature type="transmembrane region" description="Helical" evidence="1">
    <location>
        <begin position="282"/>
        <end position="304"/>
    </location>
</feature>
<dbReference type="SMART" id="SM00014">
    <property type="entry name" value="acidPPc"/>
    <property type="match status" value="1"/>
</dbReference>
<dbReference type="AlphaFoldDB" id="A0A2H5Y9F3"/>
<keyword evidence="1" id="KW-1133">Transmembrane helix</keyword>
<dbReference type="PANTHER" id="PTHR14969">
    <property type="entry name" value="SPHINGOSINE-1-PHOSPHATE PHOSPHOHYDROLASE"/>
    <property type="match status" value="1"/>
</dbReference>
<feature type="transmembrane region" description="Helical" evidence="1">
    <location>
        <begin position="239"/>
        <end position="262"/>
    </location>
</feature>
<feature type="transmembrane region" description="Helical" evidence="1">
    <location>
        <begin position="55"/>
        <end position="78"/>
    </location>
</feature>
<keyword evidence="1" id="KW-0472">Membrane</keyword>
<feature type="transmembrane region" description="Helical" evidence="1">
    <location>
        <begin position="98"/>
        <end position="119"/>
    </location>
</feature>
<protein>
    <recommendedName>
        <fullName evidence="2">Phosphatidic acid phosphatase type 2/haloperoxidase domain-containing protein</fullName>
    </recommendedName>
</protein>
<evidence type="ECO:0000259" key="2">
    <source>
        <dbReference type="SMART" id="SM00014"/>
    </source>
</evidence>
<feature type="transmembrane region" description="Helical" evidence="1">
    <location>
        <begin position="126"/>
        <end position="148"/>
    </location>
</feature>
<dbReference type="Proteomes" id="UP000236642">
    <property type="component" value="Unassembled WGS sequence"/>
</dbReference>
<keyword evidence="1" id="KW-0812">Transmembrane</keyword>